<reference evidence="2" key="1">
    <citation type="submission" date="2015-01" db="EMBL/GenBank/DDBJ databases">
        <title>The Genome Sequence of Cryptococcus gattii CA1280.</title>
        <authorList>
            <consortium name="The Broad Institute Genomics Platform"/>
            <person name="Cuomo C."/>
            <person name="Litvintseva A."/>
            <person name="Chen Y."/>
            <person name="Heitman J."/>
            <person name="Sun S."/>
            <person name="Springer D."/>
            <person name="Dromer F."/>
            <person name="Young S."/>
            <person name="Zeng Q."/>
            <person name="Gargeya S."/>
            <person name="Abouelleil A."/>
            <person name="Alvarado L."/>
            <person name="Chapman S.B."/>
            <person name="Gainer-Dewar J."/>
            <person name="Goldberg J."/>
            <person name="Griggs A."/>
            <person name="Gujja S."/>
            <person name="Hansen M."/>
            <person name="Howarth C."/>
            <person name="Imamovic A."/>
            <person name="Larimer J."/>
            <person name="Murphy C."/>
            <person name="Naylor J."/>
            <person name="Pearson M."/>
            <person name="Priest M."/>
            <person name="Roberts A."/>
            <person name="Saif S."/>
            <person name="Shea T."/>
            <person name="Sykes S."/>
            <person name="Wortman J."/>
            <person name="Nusbaum C."/>
            <person name="Birren B."/>
        </authorList>
    </citation>
    <scope>NUCLEOTIDE SEQUENCE [LARGE SCALE GENOMIC DNA]</scope>
    <source>
        <strain evidence="2">CA1280</strain>
    </source>
</reference>
<feature type="transmembrane region" description="Helical" evidence="1">
    <location>
        <begin position="88"/>
        <end position="110"/>
    </location>
</feature>
<feature type="non-terminal residue" evidence="2">
    <location>
        <position position="262"/>
    </location>
</feature>
<keyword evidence="1" id="KW-0472">Membrane</keyword>
<organism evidence="2">
    <name type="scientific">Cryptococcus bacillisporus CA1280</name>
    <dbReference type="NCBI Taxonomy" id="1296109"/>
    <lineage>
        <taxon>Eukaryota</taxon>
        <taxon>Fungi</taxon>
        <taxon>Dikarya</taxon>
        <taxon>Basidiomycota</taxon>
        <taxon>Agaricomycotina</taxon>
        <taxon>Tremellomycetes</taxon>
        <taxon>Tremellales</taxon>
        <taxon>Cryptococcaceae</taxon>
        <taxon>Cryptococcus</taxon>
        <taxon>Cryptococcus gattii species complex</taxon>
    </lineage>
</organism>
<protein>
    <submittedName>
        <fullName evidence="2">Uncharacterized protein</fullName>
    </submittedName>
</protein>
<dbReference type="AlphaFoldDB" id="A0A0D0VWB8"/>
<proteinExistence type="predicted"/>
<feature type="transmembrane region" description="Helical" evidence="1">
    <location>
        <begin position="6"/>
        <end position="29"/>
    </location>
</feature>
<dbReference type="OrthoDB" id="2574762at2759"/>
<accession>A0A0D0VWB8</accession>
<evidence type="ECO:0000256" key="1">
    <source>
        <dbReference type="SAM" id="Phobius"/>
    </source>
</evidence>
<name>A0A0D0VWB8_CRYGA</name>
<keyword evidence="1" id="KW-1133">Transmembrane helix</keyword>
<feature type="transmembrane region" description="Helical" evidence="1">
    <location>
        <begin position="130"/>
        <end position="155"/>
    </location>
</feature>
<keyword evidence="1" id="KW-0812">Transmembrane</keyword>
<dbReference type="HOGENOM" id="CLU_1133536_0_0_1"/>
<sequence>MLLVLLPIPSALILFSLLLYHLTPLLALVSNLPVPLHKLSTIIPHPKRARNLPREFFNLPPRPGSPHHADSTVTLGEIGARLGVRGKLMLLLICKGTISLMVGWAALNVQPSLEPEVYLTRPCTIVFCLYPLYVILVWTATYIAILVGCGVMGPWQMACTPRKGMIRLRGESRMSMYEEKNDFHLAEKEEKGLKIGTIRPDRDANGVRQLKRSDSWVSSPCKWRRFHLFPYPSTEPFCNSTPSDSYFFFRVLVRNRRCVLVQ</sequence>
<dbReference type="EMBL" id="KN847974">
    <property type="protein sequence ID" value="KIR49680.1"/>
    <property type="molecule type" value="Genomic_DNA"/>
</dbReference>
<gene>
    <name evidence="2" type="ORF">I312_00769</name>
</gene>
<evidence type="ECO:0000313" key="2">
    <source>
        <dbReference type="EMBL" id="KIR49680.1"/>
    </source>
</evidence>